<gene>
    <name evidence="3" type="ORF">SAMN02745716_0259</name>
</gene>
<proteinExistence type="predicted"/>
<evidence type="ECO:0000256" key="2">
    <source>
        <dbReference type="SAM" id="SignalP"/>
    </source>
</evidence>
<feature type="region of interest" description="Disordered" evidence="1">
    <location>
        <begin position="140"/>
        <end position="228"/>
    </location>
</feature>
<dbReference type="OrthoDB" id="9923698at2"/>
<organism evidence="3 4">
    <name type="scientific">Thermoleophilum album</name>
    <dbReference type="NCBI Taxonomy" id="29539"/>
    <lineage>
        <taxon>Bacteria</taxon>
        <taxon>Bacillati</taxon>
        <taxon>Actinomycetota</taxon>
        <taxon>Thermoleophilia</taxon>
        <taxon>Thermoleophilales</taxon>
        <taxon>Thermoleophilaceae</taxon>
        <taxon>Thermoleophilum</taxon>
    </lineage>
</organism>
<evidence type="ECO:0000256" key="1">
    <source>
        <dbReference type="SAM" id="MobiDB-lite"/>
    </source>
</evidence>
<feature type="compositionally biased region" description="Low complexity" evidence="1">
    <location>
        <begin position="204"/>
        <end position="228"/>
    </location>
</feature>
<evidence type="ECO:0000313" key="4">
    <source>
        <dbReference type="Proteomes" id="UP000222056"/>
    </source>
</evidence>
<name>A0A1H6FJL7_THEAL</name>
<dbReference type="EMBL" id="FNWJ01000001">
    <property type="protein sequence ID" value="SEH10410.1"/>
    <property type="molecule type" value="Genomic_DNA"/>
</dbReference>
<dbReference type="Proteomes" id="UP000222056">
    <property type="component" value="Unassembled WGS sequence"/>
</dbReference>
<dbReference type="AlphaFoldDB" id="A0A1H6FJL7"/>
<accession>A0A1H6FJL7</accession>
<feature type="compositionally biased region" description="Low complexity" evidence="1">
    <location>
        <begin position="141"/>
        <end position="152"/>
    </location>
</feature>
<feature type="region of interest" description="Disordered" evidence="1">
    <location>
        <begin position="27"/>
        <end position="46"/>
    </location>
</feature>
<protein>
    <submittedName>
        <fullName evidence="3">Uncharacterized protein</fullName>
    </submittedName>
</protein>
<sequence>MRPKLLRAGTAGAALCLVFAPAALAGGPKPTKHDVREAKRECKAERGTTDASREAFRLKYGGLGLGHCIKVRAREAASERATAVRNAVQECKAERAQDPQAFLKKYGTNRNRRNALGKCVSTKVRALLKEQDAQDREEIQAEQNAAQQCAAERAQDPQAFSERYGTNRNKRNAFGKCVSQRAHASEGSGQSEQPDGSGGTPTVHGNGSAHGGAPSSSPGEGSSSPQVA</sequence>
<keyword evidence="2" id="KW-0732">Signal</keyword>
<feature type="chain" id="PRO_5013547759" evidence="2">
    <location>
        <begin position="26"/>
        <end position="228"/>
    </location>
</feature>
<feature type="signal peptide" evidence="2">
    <location>
        <begin position="1"/>
        <end position="25"/>
    </location>
</feature>
<reference evidence="4" key="1">
    <citation type="submission" date="2016-10" db="EMBL/GenBank/DDBJ databases">
        <authorList>
            <person name="Varghese N."/>
            <person name="Submissions S."/>
        </authorList>
    </citation>
    <scope>NUCLEOTIDE SEQUENCE [LARGE SCALE GENOMIC DNA]</scope>
    <source>
        <strain evidence="4">ATCC 35263</strain>
    </source>
</reference>
<evidence type="ECO:0000313" key="3">
    <source>
        <dbReference type="EMBL" id="SEH10410.1"/>
    </source>
</evidence>
<feature type="compositionally biased region" description="Basic and acidic residues" evidence="1">
    <location>
        <begin position="31"/>
        <end position="46"/>
    </location>
</feature>
<keyword evidence="4" id="KW-1185">Reference proteome</keyword>
<dbReference type="RefSeq" id="WP_093115509.1">
    <property type="nucleotide sequence ID" value="NZ_FNWJ01000001.1"/>
</dbReference>
<dbReference type="STRING" id="29539.SAMN02745716_0259"/>